<dbReference type="Proteomes" id="UP000242715">
    <property type="component" value="Unassembled WGS sequence"/>
</dbReference>
<feature type="compositionally biased region" description="Low complexity" evidence="1">
    <location>
        <begin position="113"/>
        <end position="127"/>
    </location>
</feature>
<protein>
    <submittedName>
        <fullName evidence="2">Uncharacterized protein</fullName>
    </submittedName>
</protein>
<feature type="region of interest" description="Disordered" evidence="1">
    <location>
        <begin position="75"/>
        <end position="133"/>
    </location>
</feature>
<gene>
    <name evidence="2" type="ORF">TSUD_151320</name>
</gene>
<evidence type="ECO:0000313" key="3">
    <source>
        <dbReference type="Proteomes" id="UP000242715"/>
    </source>
</evidence>
<dbReference type="EMBL" id="DF973789">
    <property type="protein sequence ID" value="GAU40088.1"/>
    <property type="molecule type" value="Genomic_DNA"/>
</dbReference>
<dbReference type="OrthoDB" id="1060058at2759"/>
<evidence type="ECO:0000256" key="1">
    <source>
        <dbReference type="SAM" id="MobiDB-lite"/>
    </source>
</evidence>
<feature type="compositionally biased region" description="Low complexity" evidence="1">
    <location>
        <begin position="35"/>
        <end position="44"/>
    </location>
</feature>
<organism evidence="2 3">
    <name type="scientific">Trifolium subterraneum</name>
    <name type="common">Subterranean clover</name>
    <dbReference type="NCBI Taxonomy" id="3900"/>
    <lineage>
        <taxon>Eukaryota</taxon>
        <taxon>Viridiplantae</taxon>
        <taxon>Streptophyta</taxon>
        <taxon>Embryophyta</taxon>
        <taxon>Tracheophyta</taxon>
        <taxon>Spermatophyta</taxon>
        <taxon>Magnoliopsida</taxon>
        <taxon>eudicotyledons</taxon>
        <taxon>Gunneridae</taxon>
        <taxon>Pentapetalae</taxon>
        <taxon>rosids</taxon>
        <taxon>fabids</taxon>
        <taxon>Fabales</taxon>
        <taxon>Fabaceae</taxon>
        <taxon>Papilionoideae</taxon>
        <taxon>50 kb inversion clade</taxon>
        <taxon>NPAAA clade</taxon>
        <taxon>Hologalegina</taxon>
        <taxon>IRL clade</taxon>
        <taxon>Trifolieae</taxon>
        <taxon>Trifolium</taxon>
    </lineage>
</organism>
<keyword evidence="3" id="KW-1185">Reference proteome</keyword>
<feature type="region of interest" description="Disordered" evidence="1">
    <location>
        <begin position="31"/>
        <end position="52"/>
    </location>
</feature>
<dbReference type="PANTHER" id="PTHR33356:SF17">
    <property type="entry name" value="TPX2 CENTRAL DOMAIN-CONTAINING PROTEIN"/>
    <property type="match status" value="1"/>
</dbReference>
<accession>A0A2Z6N5G7</accession>
<evidence type="ECO:0000313" key="2">
    <source>
        <dbReference type="EMBL" id="GAU40088.1"/>
    </source>
</evidence>
<proteinExistence type="predicted"/>
<reference evidence="3" key="1">
    <citation type="journal article" date="2017" name="Front. Plant Sci.">
        <title>Climate Clever Clovers: New Paradigm to Reduce the Environmental Footprint of Ruminants by Breeding Low Methanogenic Forages Utilizing Haplotype Variation.</title>
        <authorList>
            <person name="Kaur P."/>
            <person name="Appels R."/>
            <person name="Bayer P.E."/>
            <person name="Keeble-Gagnere G."/>
            <person name="Wang J."/>
            <person name="Hirakawa H."/>
            <person name="Shirasawa K."/>
            <person name="Vercoe P."/>
            <person name="Stefanova K."/>
            <person name="Durmic Z."/>
            <person name="Nichols P."/>
            <person name="Revell C."/>
            <person name="Isobe S.N."/>
            <person name="Edwards D."/>
            <person name="Erskine W."/>
        </authorList>
    </citation>
    <scope>NUCLEOTIDE SEQUENCE [LARGE SCALE GENOMIC DNA]</scope>
    <source>
        <strain evidence="3">cv. Daliak</strain>
    </source>
</reference>
<feature type="compositionally biased region" description="Polar residues" evidence="1">
    <location>
        <begin position="75"/>
        <end position="85"/>
    </location>
</feature>
<name>A0A2Z6N5G7_TRISU</name>
<feature type="compositionally biased region" description="Basic and acidic residues" evidence="1">
    <location>
        <begin position="86"/>
        <end position="97"/>
    </location>
</feature>
<sequence length="357" mass="39770">MATKQHLWSSPTEFNTEFAFPSEFPYEFELSSPAVESVTSTDSTENSDEEENNFFTGLTQRLSQSTLHETRNQLTTEPINTWNNKPETKSHSFKTRDVAGSPQSILSGIGSWSGRSNGSDGSPNGNSRVPSPVTAPFVDPWEVIYAAAGQVARFKINNNQVGPTHVNMFQQEVKKKQECGSVWETDRDWLIQQQRLLIHNRRRELGYESVARCNVNVPLSFQSQQQNQRVQYGPGGSGFRVPVSGGSTVKKVSGGTGVFLPRHYDNSTPTPSDSRKKTGCGPVILPAKAVNNCFNSNIDDGNVTNHVTNQQRLANVFANDYDLLLARRNALLKQQILLARREEAASCESRLPQEWTY</sequence>
<dbReference type="AlphaFoldDB" id="A0A2Z6N5G7"/>
<dbReference type="PANTHER" id="PTHR33356">
    <property type="entry name" value="TIP41-LIKE PROTEIN"/>
    <property type="match status" value="1"/>
</dbReference>